<evidence type="ECO:0000259" key="7">
    <source>
        <dbReference type="PROSITE" id="PS50303"/>
    </source>
</evidence>
<evidence type="ECO:0000256" key="2">
    <source>
        <dbReference type="ARBA" id="ARBA00022884"/>
    </source>
</evidence>
<dbReference type="PANTHER" id="PTHR13389">
    <property type="entry name" value="PUMILIO HOMOLOG 3"/>
    <property type="match status" value="1"/>
</dbReference>
<feature type="coiled-coil region" evidence="5">
    <location>
        <begin position="424"/>
        <end position="451"/>
    </location>
</feature>
<dbReference type="Gene3D" id="1.25.10.10">
    <property type="entry name" value="Leucine-rich Repeat Variant"/>
    <property type="match status" value="1"/>
</dbReference>
<feature type="domain" description="PUM-HD" evidence="7">
    <location>
        <begin position="111"/>
        <end position="456"/>
    </location>
</feature>
<dbReference type="GO" id="GO:0003729">
    <property type="term" value="F:mRNA binding"/>
    <property type="evidence" value="ECO:0007669"/>
    <property type="project" value="TreeGrafter"/>
</dbReference>
<dbReference type="InterPro" id="IPR033133">
    <property type="entry name" value="PUM-HD"/>
</dbReference>
<dbReference type="GO" id="GO:0005730">
    <property type="term" value="C:nucleolus"/>
    <property type="evidence" value="ECO:0007669"/>
    <property type="project" value="TreeGrafter"/>
</dbReference>
<evidence type="ECO:0000256" key="5">
    <source>
        <dbReference type="SAM" id="Coils"/>
    </source>
</evidence>
<dbReference type="SUPFAM" id="SSF48371">
    <property type="entry name" value="ARM repeat"/>
    <property type="match status" value="1"/>
</dbReference>
<feature type="compositionally biased region" description="Acidic residues" evidence="6">
    <location>
        <begin position="43"/>
        <end position="58"/>
    </location>
</feature>
<organism evidence="8 9">
    <name type="scientific">Cladosporium halotolerans</name>
    <dbReference type="NCBI Taxonomy" id="1052096"/>
    <lineage>
        <taxon>Eukaryota</taxon>
        <taxon>Fungi</taxon>
        <taxon>Dikarya</taxon>
        <taxon>Ascomycota</taxon>
        <taxon>Pezizomycotina</taxon>
        <taxon>Dothideomycetes</taxon>
        <taxon>Dothideomycetidae</taxon>
        <taxon>Cladosporiales</taxon>
        <taxon>Cladosporiaceae</taxon>
        <taxon>Cladosporium</taxon>
    </lineage>
</organism>
<dbReference type="InterPro" id="IPR011989">
    <property type="entry name" value="ARM-like"/>
</dbReference>
<evidence type="ECO:0000256" key="3">
    <source>
        <dbReference type="ARBA" id="ARBA00024893"/>
    </source>
</evidence>
<evidence type="ECO:0000256" key="6">
    <source>
        <dbReference type="SAM" id="MobiDB-lite"/>
    </source>
</evidence>
<comment type="caution">
    <text evidence="8">The sequence shown here is derived from an EMBL/GenBank/DDBJ whole genome shotgun (WGS) entry which is preliminary data.</text>
</comment>
<evidence type="ECO:0000256" key="1">
    <source>
        <dbReference type="ARBA" id="ARBA00022737"/>
    </source>
</evidence>
<comment type="function">
    <text evidence="3">RNA-binding nucleolar protein required for pre-rRNA processing. Involved in production of 18S rRNA and assembly of small ribosomal subunit.</text>
</comment>
<dbReference type="AlphaFoldDB" id="A0AB34KT84"/>
<keyword evidence="2" id="KW-0694">RNA-binding</keyword>
<keyword evidence="9" id="KW-1185">Reference proteome</keyword>
<feature type="region of interest" description="Disordered" evidence="6">
    <location>
        <begin position="642"/>
        <end position="681"/>
    </location>
</feature>
<keyword evidence="5" id="KW-0175">Coiled coil</keyword>
<dbReference type="GeneID" id="96005632"/>
<name>A0AB34KT84_9PEZI</name>
<dbReference type="InterPro" id="IPR001313">
    <property type="entry name" value="Pumilio_RNA-bd_rpt"/>
</dbReference>
<feature type="repeat" description="Pumilio" evidence="4">
    <location>
        <begin position="176"/>
        <end position="211"/>
    </location>
</feature>
<dbReference type="RefSeq" id="XP_069230081.1">
    <property type="nucleotide sequence ID" value="XM_069372794.1"/>
</dbReference>
<evidence type="ECO:0000313" key="8">
    <source>
        <dbReference type="EMBL" id="KAL1586976.1"/>
    </source>
</evidence>
<feature type="compositionally biased region" description="Basic and acidic residues" evidence="6">
    <location>
        <begin position="652"/>
        <end position="667"/>
    </location>
</feature>
<evidence type="ECO:0000313" key="9">
    <source>
        <dbReference type="Proteomes" id="UP000803884"/>
    </source>
</evidence>
<dbReference type="EMBL" id="JAAQHG020000012">
    <property type="protein sequence ID" value="KAL1586976.1"/>
    <property type="molecule type" value="Genomic_DNA"/>
</dbReference>
<accession>A0AB34KT84</accession>
<keyword evidence="1" id="KW-0677">Repeat</keyword>
<reference evidence="8 9" key="1">
    <citation type="journal article" date="2020" name="Microbiol. Resour. Announc.">
        <title>Draft Genome Sequence of a Cladosporium Species Isolated from the Mesophotic Ascidian Didemnum maculosum.</title>
        <authorList>
            <person name="Gioti A."/>
            <person name="Siaperas R."/>
            <person name="Nikolaivits E."/>
            <person name="Le Goff G."/>
            <person name="Ouazzani J."/>
            <person name="Kotoulas G."/>
            <person name="Topakas E."/>
        </authorList>
    </citation>
    <scope>NUCLEOTIDE SEQUENCE [LARGE SCALE GENOMIC DNA]</scope>
    <source>
        <strain evidence="8 9">TM138-S3</strain>
    </source>
</reference>
<dbReference type="Pfam" id="PF08144">
    <property type="entry name" value="CPL"/>
    <property type="match status" value="1"/>
</dbReference>
<dbReference type="Proteomes" id="UP000803884">
    <property type="component" value="Unassembled WGS sequence"/>
</dbReference>
<dbReference type="PANTHER" id="PTHR13389:SF0">
    <property type="entry name" value="PUMILIO HOMOLOG 3"/>
    <property type="match status" value="1"/>
</dbReference>
<dbReference type="GO" id="GO:0006417">
    <property type="term" value="P:regulation of translation"/>
    <property type="evidence" value="ECO:0007669"/>
    <property type="project" value="TreeGrafter"/>
</dbReference>
<proteinExistence type="predicted"/>
<dbReference type="InterPro" id="IPR012959">
    <property type="entry name" value="CPL_dom"/>
</dbReference>
<dbReference type="InterPro" id="IPR040059">
    <property type="entry name" value="PUM3"/>
</dbReference>
<feature type="region of interest" description="Disordered" evidence="6">
    <location>
        <begin position="1"/>
        <end position="106"/>
    </location>
</feature>
<gene>
    <name evidence="8" type="ORF">WHR41_04188</name>
</gene>
<sequence>MGAIKRKDPPSNGVKSAKKSKTGESKTQKPVKAAQLDHFPEPDSSDDNDEEMEDENAEDTSQPPKRPVPANGSGDSKEFKLDGSSAEAHAKQRALAKERKAAKPNADIIGRSKKIWERLRRKSHVPKEERKELVGELFAIINGRVRDFVFKHDSVRVIQCALKYANMEQRKNITRELQGDLRTLAESRYGKFLVAKMVVEGDQETRDMIVPEFYGHVRRLINHPEASWIVDDIYRQVATREQKDAMLREWYGAEFALFHRKSDAKVSASKSAEETAELAKILEANPEKRRPILQYLHQLINSLVQKKMTGFTMLHDAMLQYFLALPHGSEEQRGFLEEMMGDIDAESEGGGGDLYKNLAFTKSGSRLVCLALAHGTAKDRKILLRVFSKETVDMMAFDTNAKMVLVAGLEVPDDTTMTTKVIYRELLGEKIEDKEERLNKLESVVSDLNARLPILFPICGPAKWLITRDSDKALMEEVTEVRKTTSKKAPELRRKGLIDYLSKPLLELVSERAENLVQTTIGCQFVSETLLEASADKEEAKTAVASLAAGDPTAEGHIANQPAAGRMFKTLVLGGNFDPATKTVKLAESRLGFASTLWPVIKDDVLAWACSASSFVVVALTESEDVPADVKKEVMTALKKGKKQLEAAAGSKPEKAKGKDKKAKPEGPKGNAGARMLLEKL</sequence>
<dbReference type="PROSITE" id="PS50302">
    <property type="entry name" value="PUM"/>
    <property type="match status" value="1"/>
</dbReference>
<protein>
    <recommendedName>
        <fullName evidence="7">PUM-HD domain-containing protein</fullName>
    </recommendedName>
</protein>
<evidence type="ECO:0000256" key="4">
    <source>
        <dbReference type="PROSITE-ProRule" id="PRU00317"/>
    </source>
</evidence>
<dbReference type="InterPro" id="IPR016024">
    <property type="entry name" value="ARM-type_fold"/>
</dbReference>
<dbReference type="SMART" id="SM00025">
    <property type="entry name" value="Pumilio"/>
    <property type="match status" value="4"/>
</dbReference>
<dbReference type="PROSITE" id="PS50303">
    <property type="entry name" value="PUM_HD"/>
    <property type="match status" value="1"/>
</dbReference>